<reference evidence="1 2" key="1">
    <citation type="journal article" date="2018" name="Sci. Rep.">
        <title>Comparative analysis of the Pocillopora damicornis genome highlights role of immune system in coral evolution.</title>
        <authorList>
            <person name="Cunning R."/>
            <person name="Bay R.A."/>
            <person name="Gillette P."/>
            <person name="Baker A.C."/>
            <person name="Traylor-Knowles N."/>
        </authorList>
    </citation>
    <scope>NUCLEOTIDE SEQUENCE [LARGE SCALE GENOMIC DNA]</scope>
    <source>
        <strain evidence="1">RSMAS</strain>
        <tissue evidence="1">Whole animal</tissue>
    </source>
</reference>
<gene>
    <name evidence="1" type="ORF">pdam_00016845</name>
</gene>
<comment type="caution">
    <text evidence="1">The sequence shown here is derived from an EMBL/GenBank/DDBJ whole genome shotgun (WGS) entry which is preliminary data.</text>
</comment>
<dbReference type="AlphaFoldDB" id="A0A3M6UGK3"/>
<sequence length="298" mass="36731">MQLCLSYSDMNPKRLYFHCQRNRCKVFQWTDEMPTGRNQELWNPNFEDICAHTQFQTTQDSNKIEFPPEVWGMKYRAENREDLFRIVCLDSFQTRRTLYFYLFINTPIVEPMSWHPAPRIEKRINMTKKENYLKFMEILQNREVWEVQCPVFISEDHLKDYYACAHDSEKLLAVYYVFLRKNLLKCRCRQPMQLYLSYSDMNPKRLYFRFQRNRCKVFQWTDEMPTDRNQELWNPNFVDFNYPLWEDICAHTQFQTTQDSNKIKFPLEVRGTKYRAEDREDLLRIVYMIRQLRHKQEI</sequence>
<keyword evidence="2" id="KW-1185">Reference proteome</keyword>
<name>A0A3M6UGK3_POCDA</name>
<accession>A0A3M6UGK3</accession>
<organism evidence="1 2">
    <name type="scientific">Pocillopora damicornis</name>
    <name type="common">Cauliflower coral</name>
    <name type="synonym">Millepora damicornis</name>
    <dbReference type="NCBI Taxonomy" id="46731"/>
    <lineage>
        <taxon>Eukaryota</taxon>
        <taxon>Metazoa</taxon>
        <taxon>Cnidaria</taxon>
        <taxon>Anthozoa</taxon>
        <taxon>Hexacorallia</taxon>
        <taxon>Scleractinia</taxon>
        <taxon>Astrocoeniina</taxon>
        <taxon>Pocilloporidae</taxon>
        <taxon>Pocillopora</taxon>
    </lineage>
</organism>
<dbReference type="EMBL" id="RCHS01001598">
    <property type="protein sequence ID" value="RMX52634.1"/>
    <property type="molecule type" value="Genomic_DNA"/>
</dbReference>
<dbReference type="Proteomes" id="UP000275408">
    <property type="component" value="Unassembled WGS sequence"/>
</dbReference>
<protein>
    <submittedName>
        <fullName evidence="1">Uncharacterized protein</fullName>
    </submittedName>
</protein>
<evidence type="ECO:0000313" key="1">
    <source>
        <dbReference type="EMBL" id="RMX52634.1"/>
    </source>
</evidence>
<proteinExistence type="predicted"/>
<evidence type="ECO:0000313" key="2">
    <source>
        <dbReference type="Proteomes" id="UP000275408"/>
    </source>
</evidence>